<keyword evidence="3 4" id="KW-0732">Signal</keyword>
<reference evidence="6" key="1">
    <citation type="submission" date="2017-05" db="EMBL/GenBank/DDBJ databases">
        <title>Complete and WGS of Bordetella genogroups.</title>
        <authorList>
            <person name="Spilker T."/>
            <person name="Lipuma J."/>
        </authorList>
    </citation>
    <scope>NUCLEOTIDE SEQUENCE [LARGE SCALE GENOMIC DNA]</scope>
    <source>
        <strain evidence="6">AU18089</strain>
    </source>
</reference>
<organism evidence="5 6">
    <name type="scientific">Bordetella genomosp. 7</name>
    <dbReference type="NCBI Taxonomy" id="1416805"/>
    <lineage>
        <taxon>Bacteria</taxon>
        <taxon>Pseudomonadati</taxon>
        <taxon>Pseudomonadota</taxon>
        <taxon>Betaproteobacteria</taxon>
        <taxon>Burkholderiales</taxon>
        <taxon>Alcaligenaceae</taxon>
        <taxon>Bordetella</taxon>
    </lineage>
</organism>
<dbReference type="PIRSF" id="PIRSF006470">
    <property type="entry name" value="DctB"/>
    <property type="match status" value="1"/>
</dbReference>
<sequence>MKFFSVLALSAAAALASHAAHAQEYRFRFSADSATTNIKVQAYQKWADLAKEKSGGRIAIRVYPSAQLYNDVNVIPAVSSGTVDMGAPPSGLLTAVVPEAAVFELPSMWGITYDQYRRMLGGDFGRELGKKFEDKLGVKILGYYNMGAWVWGTTRKSSLIQAPADFADKKIRVVGNPLVEQTFKAMGAQPVQMAWPEVPTALLQGVIDGLETTMSGLDSVKGWELVGNLTYANHKYTPYVVIMNQRAWNKLPPDLQQVMLDTLEESVRWQDTELERINAAAIERFREKGVQVKVLQPADVRAFAQSAGKAEPAFVQSAKLEQAAALARASAGLQ</sequence>
<dbReference type="Gene3D" id="3.40.190.170">
    <property type="entry name" value="Bacterial extracellular solute-binding protein, family 7"/>
    <property type="match status" value="1"/>
</dbReference>
<comment type="caution">
    <text evidence="5">The sequence shown here is derived from an EMBL/GenBank/DDBJ whole genome shotgun (WGS) entry which is preliminary data.</text>
</comment>
<protein>
    <recommendedName>
        <fullName evidence="7">C4-dicarboxylate ABC transporter substrate-binding protein</fullName>
    </recommendedName>
</protein>
<evidence type="ECO:0000313" key="6">
    <source>
        <dbReference type="Proteomes" id="UP000216947"/>
    </source>
</evidence>
<dbReference type="InterPro" id="IPR004682">
    <property type="entry name" value="TRAP_DctP"/>
</dbReference>
<name>A0A261RIC5_9BORD</name>
<dbReference type="NCBIfam" id="NF037995">
    <property type="entry name" value="TRAP_S1"/>
    <property type="match status" value="1"/>
</dbReference>
<evidence type="ECO:0000256" key="3">
    <source>
        <dbReference type="ARBA" id="ARBA00022729"/>
    </source>
</evidence>
<dbReference type="RefSeq" id="WP_026640344.1">
    <property type="nucleotide sequence ID" value="NZ_NEVK01000003.1"/>
</dbReference>
<dbReference type="SUPFAM" id="SSF53850">
    <property type="entry name" value="Periplasmic binding protein-like II"/>
    <property type="match status" value="1"/>
</dbReference>
<dbReference type="PANTHER" id="PTHR33376">
    <property type="match status" value="1"/>
</dbReference>
<evidence type="ECO:0008006" key="7">
    <source>
        <dbReference type="Google" id="ProtNLM"/>
    </source>
</evidence>
<dbReference type="Proteomes" id="UP000216947">
    <property type="component" value="Unassembled WGS sequence"/>
</dbReference>
<dbReference type="GO" id="GO:0055085">
    <property type="term" value="P:transmembrane transport"/>
    <property type="evidence" value="ECO:0007669"/>
    <property type="project" value="InterPro"/>
</dbReference>
<dbReference type="NCBIfam" id="TIGR00787">
    <property type="entry name" value="dctP"/>
    <property type="match status" value="1"/>
</dbReference>
<comment type="similarity">
    <text evidence="1">Belongs to the bacterial solute-binding protein 7 family.</text>
</comment>
<evidence type="ECO:0000256" key="1">
    <source>
        <dbReference type="ARBA" id="ARBA00009023"/>
    </source>
</evidence>
<feature type="signal peptide" evidence="4">
    <location>
        <begin position="1"/>
        <end position="22"/>
    </location>
</feature>
<dbReference type="EMBL" id="NEVK01000003">
    <property type="protein sequence ID" value="OZI24794.1"/>
    <property type="molecule type" value="Genomic_DNA"/>
</dbReference>
<keyword evidence="6" id="KW-1185">Reference proteome</keyword>
<accession>A0A261RIC5</accession>
<evidence type="ECO:0000256" key="2">
    <source>
        <dbReference type="ARBA" id="ARBA00022448"/>
    </source>
</evidence>
<dbReference type="InterPro" id="IPR018389">
    <property type="entry name" value="DctP_fam"/>
</dbReference>
<dbReference type="GO" id="GO:0030288">
    <property type="term" value="C:outer membrane-bounded periplasmic space"/>
    <property type="evidence" value="ECO:0007669"/>
    <property type="project" value="InterPro"/>
</dbReference>
<evidence type="ECO:0000313" key="5">
    <source>
        <dbReference type="EMBL" id="OZI24794.1"/>
    </source>
</evidence>
<evidence type="ECO:0000256" key="4">
    <source>
        <dbReference type="SAM" id="SignalP"/>
    </source>
</evidence>
<gene>
    <name evidence="5" type="ORF">CAL19_04710</name>
</gene>
<feature type="chain" id="PRO_5012311524" description="C4-dicarboxylate ABC transporter substrate-binding protein" evidence="4">
    <location>
        <begin position="23"/>
        <end position="334"/>
    </location>
</feature>
<keyword evidence="2" id="KW-0813">Transport</keyword>
<dbReference type="AlphaFoldDB" id="A0A261RIC5"/>
<proteinExistence type="inferred from homology"/>
<dbReference type="PANTHER" id="PTHR33376:SF7">
    <property type="entry name" value="C4-DICARBOXYLATE-BINDING PROTEIN DCTB"/>
    <property type="match status" value="1"/>
</dbReference>
<dbReference type="Pfam" id="PF03480">
    <property type="entry name" value="DctP"/>
    <property type="match status" value="1"/>
</dbReference>
<dbReference type="CDD" id="cd13603">
    <property type="entry name" value="PBP2_TRAP_Siap_TeaA_like"/>
    <property type="match status" value="1"/>
</dbReference>
<dbReference type="InterPro" id="IPR038404">
    <property type="entry name" value="TRAP_DctP_sf"/>
</dbReference>